<evidence type="ECO:0000313" key="1">
    <source>
        <dbReference type="EMBL" id="KAK7724993.1"/>
    </source>
</evidence>
<evidence type="ECO:0008006" key="3">
    <source>
        <dbReference type="Google" id="ProtNLM"/>
    </source>
</evidence>
<dbReference type="NCBIfam" id="TIGR01668">
    <property type="entry name" value="YqeG_hyp_ppase"/>
    <property type="match status" value="1"/>
</dbReference>
<sequence length="216" mass="23668">MGVNLNLSASLNIFKLLANPSLCLPHAAISTFRDLPIPLDSAFKRKGVEVDIKAVVLDKDDCFAVPETNEVHKPYQERFEALKAAYPGRRILIVSNTAGALSYDPKGQLASELEKATGVRVLSHQTKKPGCGSEIMEYFRSHPETGVSGPSQVAIVGDRLFTDMMLANSMGSYGLWIKDGVVPLQQKSIFSRTEQKLGPYLLARGYQPQDPSSPFE</sequence>
<proteinExistence type="predicted"/>
<comment type="caution">
    <text evidence="1">The sequence shown here is derived from an EMBL/GenBank/DDBJ whole genome shotgun (WGS) entry which is preliminary data.</text>
</comment>
<protein>
    <recommendedName>
        <fullName evidence="3">HAD superfamily phosphatase</fullName>
    </recommendedName>
</protein>
<dbReference type="EMBL" id="JAKNSF020000053">
    <property type="protein sequence ID" value="KAK7724993.1"/>
    <property type="molecule type" value="Genomic_DNA"/>
</dbReference>
<dbReference type="InterPro" id="IPR027706">
    <property type="entry name" value="PGP_Pase"/>
</dbReference>
<dbReference type="Proteomes" id="UP001430848">
    <property type="component" value="Unassembled WGS sequence"/>
</dbReference>
<dbReference type="InterPro" id="IPR036412">
    <property type="entry name" value="HAD-like_sf"/>
</dbReference>
<dbReference type="SUPFAM" id="SSF56784">
    <property type="entry name" value="HAD-like"/>
    <property type="match status" value="1"/>
</dbReference>
<keyword evidence="2" id="KW-1185">Reference proteome</keyword>
<dbReference type="InterPro" id="IPR010021">
    <property type="entry name" value="PGPP1/Gep4"/>
</dbReference>
<reference evidence="1 2" key="1">
    <citation type="submission" date="2024-02" db="EMBL/GenBank/DDBJ databases">
        <title>De novo assembly and annotation of 12 fungi associated with fruit tree decline syndrome in Ontario, Canada.</title>
        <authorList>
            <person name="Sulman M."/>
            <person name="Ellouze W."/>
            <person name="Ilyukhin E."/>
        </authorList>
    </citation>
    <scope>NUCLEOTIDE SEQUENCE [LARGE SCALE GENOMIC DNA]</scope>
    <source>
        <strain evidence="1 2">M169</strain>
    </source>
</reference>
<dbReference type="InterPro" id="IPR023214">
    <property type="entry name" value="HAD_sf"/>
</dbReference>
<dbReference type="Pfam" id="PF09419">
    <property type="entry name" value="PGP_phosphatase"/>
    <property type="match status" value="1"/>
</dbReference>
<dbReference type="Gene3D" id="3.40.50.1000">
    <property type="entry name" value="HAD superfamily/HAD-like"/>
    <property type="match status" value="1"/>
</dbReference>
<gene>
    <name evidence="1" type="ORF">SLS63_008395</name>
</gene>
<name>A0ABR1P2N3_DIAER</name>
<organism evidence="1 2">
    <name type="scientific">Diaporthe eres</name>
    <name type="common">Phomopsis oblonga</name>
    <dbReference type="NCBI Taxonomy" id="83184"/>
    <lineage>
        <taxon>Eukaryota</taxon>
        <taxon>Fungi</taxon>
        <taxon>Dikarya</taxon>
        <taxon>Ascomycota</taxon>
        <taxon>Pezizomycotina</taxon>
        <taxon>Sordariomycetes</taxon>
        <taxon>Sordariomycetidae</taxon>
        <taxon>Diaporthales</taxon>
        <taxon>Diaporthaceae</taxon>
        <taxon>Diaporthe</taxon>
        <taxon>Diaporthe eres species complex</taxon>
    </lineage>
</organism>
<accession>A0ABR1P2N3</accession>
<evidence type="ECO:0000313" key="2">
    <source>
        <dbReference type="Proteomes" id="UP001430848"/>
    </source>
</evidence>